<dbReference type="Proteomes" id="UP001552299">
    <property type="component" value="Unassembled WGS sequence"/>
</dbReference>
<feature type="compositionally biased region" description="Low complexity" evidence="7">
    <location>
        <begin position="118"/>
        <end position="134"/>
    </location>
</feature>
<feature type="region of interest" description="Disordered" evidence="7">
    <location>
        <begin position="111"/>
        <end position="134"/>
    </location>
</feature>
<keyword evidence="3" id="KW-0805">Transcription regulation</keyword>
<feature type="domain" description="Myb-like" evidence="8">
    <location>
        <begin position="42"/>
        <end position="110"/>
    </location>
</feature>
<evidence type="ECO:0000259" key="8">
    <source>
        <dbReference type="PROSITE" id="PS50090"/>
    </source>
</evidence>
<dbReference type="PANTHER" id="PTHR45675:SF7">
    <property type="entry name" value="TRANSCRIPTION FACTOR MYB48"/>
    <property type="match status" value="1"/>
</dbReference>
<dbReference type="Pfam" id="PF00249">
    <property type="entry name" value="Myb_DNA-binding"/>
    <property type="match status" value="2"/>
</dbReference>
<dbReference type="CDD" id="cd00167">
    <property type="entry name" value="SANT"/>
    <property type="match status" value="1"/>
</dbReference>
<evidence type="ECO:0000259" key="9">
    <source>
        <dbReference type="PROSITE" id="PS51294"/>
    </source>
</evidence>
<dbReference type="Gene3D" id="1.10.10.60">
    <property type="entry name" value="Homeodomain-like"/>
    <property type="match status" value="2"/>
</dbReference>
<evidence type="ECO:0000256" key="6">
    <source>
        <dbReference type="ARBA" id="ARBA00023242"/>
    </source>
</evidence>
<evidence type="ECO:0000313" key="11">
    <source>
        <dbReference type="Proteomes" id="UP001552299"/>
    </source>
</evidence>
<dbReference type="GO" id="GO:0003677">
    <property type="term" value="F:DNA binding"/>
    <property type="evidence" value="ECO:0007669"/>
    <property type="project" value="UniProtKB-KW"/>
</dbReference>
<evidence type="ECO:0000256" key="2">
    <source>
        <dbReference type="ARBA" id="ARBA00022737"/>
    </source>
</evidence>
<dbReference type="PROSITE" id="PS50090">
    <property type="entry name" value="MYB_LIKE"/>
    <property type="match status" value="1"/>
</dbReference>
<gene>
    <name evidence="10" type="ORF">M5K25_006435</name>
</gene>
<keyword evidence="6" id="KW-0539">Nucleus</keyword>
<keyword evidence="4" id="KW-0238">DNA-binding</keyword>
<dbReference type="PROSITE" id="PS51294">
    <property type="entry name" value="HTH_MYB"/>
    <property type="match status" value="1"/>
</dbReference>
<dbReference type="PANTHER" id="PTHR45675">
    <property type="entry name" value="MYB TRANSCRIPTION FACTOR-RELATED-RELATED"/>
    <property type="match status" value="1"/>
</dbReference>
<keyword evidence="2" id="KW-0677">Repeat</keyword>
<feature type="compositionally biased region" description="Basic and acidic residues" evidence="7">
    <location>
        <begin position="1"/>
        <end position="17"/>
    </location>
</feature>
<accession>A0ABD0VIT6</accession>
<comment type="subcellular location">
    <subcellularLocation>
        <location evidence="1">Nucleus</location>
    </subcellularLocation>
</comment>
<comment type="caution">
    <text evidence="10">The sequence shown here is derived from an EMBL/GenBank/DDBJ whole genome shotgun (WGS) entry which is preliminary data.</text>
</comment>
<keyword evidence="11" id="KW-1185">Reference proteome</keyword>
<dbReference type="InterPro" id="IPR001005">
    <property type="entry name" value="SANT/Myb"/>
</dbReference>
<dbReference type="InterPro" id="IPR044676">
    <property type="entry name" value="EOBI/EOBII-like_plant"/>
</dbReference>
<evidence type="ECO:0000313" key="10">
    <source>
        <dbReference type="EMBL" id="KAL0922447.1"/>
    </source>
</evidence>
<dbReference type="InterPro" id="IPR009057">
    <property type="entry name" value="Homeodomain-like_sf"/>
</dbReference>
<dbReference type="EMBL" id="JANQDX010000006">
    <property type="protein sequence ID" value="KAL0922447.1"/>
    <property type="molecule type" value="Genomic_DNA"/>
</dbReference>
<dbReference type="SUPFAM" id="SSF46689">
    <property type="entry name" value="Homeodomain-like"/>
    <property type="match status" value="1"/>
</dbReference>
<dbReference type="GO" id="GO:0005634">
    <property type="term" value="C:nucleus"/>
    <property type="evidence" value="ECO:0007669"/>
    <property type="project" value="UniProtKB-SubCell"/>
</dbReference>
<dbReference type="InterPro" id="IPR017930">
    <property type="entry name" value="Myb_dom"/>
</dbReference>
<sequence>MSPKSIGKEAKGGREGKILQNLKAREEEEEEEPKTIPHMAASEEMKKGPWTEQEDMQLVCYVHLFGERRWDFIAKVTGWRCGGGSRWSRIARRLPGRTDNEIKNYWRTHMRKKAQERQNSQLSPSSSSSSSSSLNSIAVPEAENKWFEQINHGSSISTSAAFEEEGELNGYSMDQIWNELAISENPWLNFEGRKEKFNEVEIPEMASPLWDYSESQMWKVDDENLKLFSPMGGLMVPNYQYGTGM</sequence>
<proteinExistence type="predicted"/>
<feature type="domain" description="HTH myb-type" evidence="9">
    <location>
        <begin position="42"/>
        <end position="114"/>
    </location>
</feature>
<evidence type="ECO:0000256" key="5">
    <source>
        <dbReference type="ARBA" id="ARBA00023163"/>
    </source>
</evidence>
<organism evidence="10 11">
    <name type="scientific">Dendrobium thyrsiflorum</name>
    <name type="common">Pinecone-like raceme dendrobium</name>
    <name type="synonym">Orchid</name>
    <dbReference type="NCBI Taxonomy" id="117978"/>
    <lineage>
        <taxon>Eukaryota</taxon>
        <taxon>Viridiplantae</taxon>
        <taxon>Streptophyta</taxon>
        <taxon>Embryophyta</taxon>
        <taxon>Tracheophyta</taxon>
        <taxon>Spermatophyta</taxon>
        <taxon>Magnoliopsida</taxon>
        <taxon>Liliopsida</taxon>
        <taxon>Asparagales</taxon>
        <taxon>Orchidaceae</taxon>
        <taxon>Epidendroideae</taxon>
        <taxon>Malaxideae</taxon>
        <taxon>Dendrobiinae</taxon>
        <taxon>Dendrobium</taxon>
    </lineage>
</organism>
<protein>
    <submittedName>
        <fullName evidence="10">Uncharacterized protein</fullName>
    </submittedName>
</protein>
<keyword evidence="5" id="KW-0804">Transcription</keyword>
<evidence type="ECO:0000256" key="4">
    <source>
        <dbReference type="ARBA" id="ARBA00023125"/>
    </source>
</evidence>
<dbReference type="AlphaFoldDB" id="A0ABD0VIT6"/>
<name>A0ABD0VIT6_DENTH</name>
<dbReference type="SMART" id="SM00717">
    <property type="entry name" value="SANT"/>
    <property type="match status" value="1"/>
</dbReference>
<feature type="region of interest" description="Disordered" evidence="7">
    <location>
        <begin position="1"/>
        <end position="38"/>
    </location>
</feature>
<reference evidence="10 11" key="1">
    <citation type="journal article" date="2024" name="Plant Biotechnol. J.">
        <title>Dendrobium thyrsiflorum genome and its molecular insights into genes involved in important horticultural traits.</title>
        <authorList>
            <person name="Chen B."/>
            <person name="Wang J.Y."/>
            <person name="Zheng P.J."/>
            <person name="Li K.L."/>
            <person name="Liang Y.M."/>
            <person name="Chen X.F."/>
            <person name="Zhang C."/>
            <person name="Zhao X."/>
            <person name="He X."/>
            <person name="Zhang G.Q."/>
            <person name="Liu Z.J."/>
            <person name="Xu Q."/>
        </authorList>
    </citation>
    <scope>NUCLEOTIDE SEQUENCE [LARGE SCALE GENOMIC DNA]</scope>
    <source>
        <strain evidence="10">GZMU011</strain>
    </source>
</reference>
<evidence type="ECO:0000256" key="7">
    <source>
        <dbReference type="SAM" id="MobiDB-lite"/>
    </source>
</evidence>
<evidence type="ECO:0000256" key="3">
    <source>
        <dbReference type="ARBA" id="ARBA00023015"/>
    </source>
</evidence>
<evidence type="ECO:0000256" key="1">
    <source>
        <dbReference type="ARBA" id="ARBA00004123"/>
    </source>
</evidence>